<dbReference type="NCBIfam" id="NF006719">
    <property type="entry name" value="PRK09257.1"/>
    <property type="match status" value="1"/>
</dbReference>
<dbReference type="GO" id="GO:0030170">
    <property type="term" value="F:pyridoxal phosphate binding"/>
    <property type="evidence" value="ECO:0007669"/>
    <property type="project" value="InterPro"/>
</dbReference>
<dbReference type="FunFam" id="3.90.1150.10:FF:000001">
    <property type="entry name" value="Aspartate aminotransferase"/>
    <property type="match status" value="1"/>
</dbReference>
<comment type="catalytic activity">
    <reaction evidence="7 8">
        <text>L-aspartate + 2-oxoglutarate = oxaloacetate + L-glutamate</text>
        <dbReference type="Rhea" id="RHEA:21824"/>
        <dbReference type="ChEBI" id="CHEBI:16452"/>
        <dbReference type="ChEBI" id="CHEBI:16810"/>
        <dbReference type="ChEBI" id="CHEBI:29985"/>
        <dbReference type="ChEBI" id="CHEBI:29991"/>
        <dbReference type="EC" id="2.6.1.1"/>
    </reaction>
</comment>
<dbReference type="PRINTS" id="PR00799">
    <property type="entry name" value="TRANSAMINASE"/>
</dbReference>
<accession>A0AAV0EU82</accession>
<keyword evidence="6" id="KW-0663">Pyridoxal phosphate</keyword>
<name>A0AAV0EU82_9ASTE</name>
<dbReference type="GO" id="GO:0006520">
    <property type="term" value="P:amino acid metabolic process"/>
    <property type="evidence" value="ECO:0007669"/>
    <property type="project" value="InterPro"/>
</dbReference>
<organism evidence="10 11">
    <name type="scientific">Cuscuta epithymum</name>
    <dbReference type="NCBI Taxonomy" id="186058"/>
    <lineage>
        <taxon>Eukaryota</taxon>
        <taxon>Viridiplantae</taxon>
        <taxon>Streptophyta</taxon>
        <taxon>Embryophyta</taxon>
        <taxon>Tracheophyta</taxon>
        <taxon>Spermatophyta</taxon>
        <taxon>Magnoliopsida</taxon>
        <taxon>eudicotyledons</taxon>
        <taxon>Gunneridae</taxon>
        <taxon>Pentapetalae</taxon>
        <taxon>asterids</taxon>
        <taxon>lamiids</taxon>
        <taxon>Solanales</taxon>
        <taxon>Convolvulaceae</taxon>
        <taxon>Cuscuteae</taxon>
        <taxon>Cuscuta</taxon>
        <taxon>Cuscuta subgen. Cuscuta</taxon>
    </lineage>
</organism>
<evidence type="ECO:0000256" key="3">
    <source>
        <dbReference type="ARBA" id="ARBA00011738"/>
    </source>
</evidence>
<protein>
    <recommendedName>
        <fullName evidence="8">Aspartate aminotransferase</fullName>
        <ecNumber evidence="8">2.6.1.1</ecNumber>
    </recommendedName>
</protein>
<dbReference type="InterPro" id="IPR004839">
    <property type="entry name" value="Aminotransferase_I/II_large"/>
</dbReference>
<evidence type="ECO:0000256" key="2">
    <source>
        <dbReference type="ARBA" id="ARBA00007441"/>
    </source>
</evidence>
<evidence type="ECO:0000256" key="5">
    <source>
        <dbReference type="ARBA" id="ARBA00022679"/>
    </source>
</evidence>
<proteinExistence type="inferred from homology"/>
<evidence type="ECO:0000256" key="6">
    <source>
        <dbReference type="ARBA" id="ARBA00022898"/>
    </source>
</evidence>
<evidence type="ECO:0000313" key="11">
    <source>
        <dbReference type="Proteomes" id="UP001152523"/>
    </source>
</evidence>
<feature type="domain" description="Aminotransferase class I/classII large" evidence="9">
    <location>
        <begin position="65"/>
        <end position="431"/>
    </location>
</feature>
<dbReference type="InterPro" id="IPR015424">
    <property type="entry name" value="PyrdxlP-dep_Trfase"/>
</dbReference>
<evidence type="ECO:0000256" key="4">
    <source>
        <dbReference type="ARBA" id="ARBA00022576"/>
    </source>
</evidence>
<evidence type="ECO:0000256" key="1">
    <source>
        <dbReference type="ARBA" id="ARBA00001933"/>
    </source>
</evidence>
<dbReference type="InterPro" id="IPR004838">
    <property type="entry name" value="NHTrfase_class1_PyrdxlP-BS"/>
</dbReference>
<dbReference type="PROSITE" id="PS00105">
    <property type="entry name" value="AA_TRANSFER_CLASS_1"/>
    <property type="match status" value="1"/>
</dbReference>
<evidence type="ECO:0000256" key="7">
    <source>
        <dbReference type="ARBA" id="ARBA00049185"/>
    </source>
</evidence>
<dbReference type="PANTHER" id="PTHR11879:SF57">
    <property type="entry name" value="ASPARTATE AMINOTRANSFERASE 3, CHLOROPLASTIC"/>
    <property type="match status" value="1"/>
</dbReference>
<reference evidence="10" key="1">
    <citation type="submission" date="2022-07" db="EMBL/GenBank/DDBJ databases">
        <authorList>
            <person name="Macas J."/>
            <person name="Novak P."/>
            <person name="Neumann P."/>
        </authorList>
    </citation>
    <scope>NUCLEOTIDE SEQUENCE</scope>
</reference>
<sequence>MMQPSDRRLILLSRHLEPHDGTHILSASSTSSSAPASVFNHILPAPEDPILGVTVAYDKDPCSVKLNLGVGAYRTEEGKPLVLNVVRKAEQILVNDRFRIKEYLPITGLKDFNELSAKLILGADSPAIQDNRVTTVQCLSGTGSLRVGAEFLSRHYHQHNIYIPQPTWGNHSKVFTLAGLSVSTYRYYDPVTRGLNIEGLLEDLGSAPSGAIVLLHACAHNPTGVDPTANQWEQIRKLMRSRSLLPFFDSAYQGFASGSLDGDAQSVRLFVADGGECLIAQSYAKNMGLYGERVGALSIVCKHPDVASRVESQLKLVIRPMYSNPPLHGASIVAVILKDRNMYEEWTVELKAMADRIITVRHQLFDALCARGTPGDWSHIIKQIGMFTFTGLNMKQVAFMRKEFHIYMTSDGRISMAGLSSKTVPHLAGAIHAAVTRIV</sequence>
<comment type="cofactor">
    <cofactor evidence="1">
        <name>pyridoxal 5'-phosphate</name>
        <dbReference type="ChEBI" id="CHEBI:597326"/>
    </cofactor>
</comment>
<evidence type="ECO:0000256" key="8">
    <source>
        <dbReference type="RuleBase" id="RU000480"/>
    </source>
</evidence>
<dbReference type="InterPro" id="IPR015422">
    <property type="entry name" value="PyrdxlP-dep_Trfase_small"/>
</dbReference>
<dbReference type="Gene3D" id="3.40.640.10">
    <property type="entry name" value="Type I PLP-dependent aspartate aminotransferase-like (Major domain)"/>
    <property type="match status" value="1"/>
</dbReference>
<comment type="subunit">
    <text evidence="3 8">Homodimer.</text>
</comment>
<dbReference type="GO" id="GO:0005739">
    <property type="term" value="C:mitochondrion"/>
    <property type="evidence" value="ECO:0007669"/>
    <property type="project" value="TreeGrafter"/>
</dbReference>
<keyword evidence="4 8" id="KW-0032">Aminotransferase</keyword>
<dbReference type="InterPro" id="IPR015421">
    <property type="entry name" value="PyrdxlP-dep_Trfase_major"/>
</dbReference>
<keyword evidence="11" id="KW-1185">Reference proteome</keyword>
<dbReference type="CDD" id="cd00609">
    <property type="entry name" value="AAT_like"/>
    <property type="match status" value="1"/>
</dbReference>
<comment type="miscellaneous">
    <text evidence="8">In eukaryotes there are cytoplasmic, mitochondrial and chloroplastic isozymes.</text>
</comment>
<dbReference type="InterPro" id="IPR000796">
    <property type="entry name" value="Asp_trans"/>
</dbReference>
<dbReference type="PANTHER" id="PTHR11879">
    <property type="entry name" value="ASPARTATE AMINOTRANSFERASE"/>
    <property type="match status" value="1"/>
</dbReference>
<dbReference type="EC" id="2.6.1.1" evidence="8"/>
<comment type="similarity">
    <text evidence="2">Belongs to the class-I pyridoxal-phosphate-dependent aminotransferase family.</text>
</comment>
<comment type="caution">
    <text evidence="10">The sequence shown here is derived from an EMBL/GenBank/DDBJ whole genome shotgun (WGS) entry which is preliminary data.</text>
</comment>
<dbReference type="EMBL" id="CAMAPF010000943">
    <property type="protein sequence ID" value="CAH9126666.1"/>
    <property type="molecule type" value="Genomic_DNA"/>
</dbReference>
<keyword evidence="5 8" id="KW-0808">Transferase</keyword>
<evidence type="ECO:0000259" key="9">
    <source>
        <dbReference type="Pfam" id="PF00155"/>
    </source>
</evidence>
<dbReference type="SUPFAM" id="SSF53383">
    <property type="entry name" value="PLP-dependent transferases"/>
    <property type="match status" value="1"/>
</dbReference>
<dbReference type="AlphaFoldDB" id="A0AAV0EU82"/>
<gene>
    <name evidence="10" type="ORF">CEPIT_LOCUS27712</name>
</gene>
<evidence type="ECO:0000313" key="10">
    <source>
        <dbReference type="EMBL" id="CAH9126666.1"/>
    </source>
</evidence>
<dbReference type="FunFam" id="3.40.640.10:FF:000052">
    <property type="entry name" value="Aspartate aminotransferase"/>
    <property type="match status" value="1"/>
</dbReference>
<dbReference type="Gene3D" id="3.90.1150.10">
    <property type="entry name" value="Aspartate Aminotransferase, domain 1"/>
    <property type="match status" value="1"/>
</dbReference>
<dbReference type="Proteomes" id="UP001152523">
    <property type="component" value="Unassembled WGS sequence"/>
</dbReference>
<dbReference type="GO" id="GO:0004069">
    <property type="term" value="F:L-aspartate:2-oxoglutarate aminotransferase activity"/>
    <property type="evidence" value="ECO:0007669"/>
    <property type="project" value="UniProtKB-EC"/>
</dbReference>
<dbReference type="Pfam" id="PF00155">
    <property type="entry name" value="Aminotran_1_2"/>
    <property type="match status" value="1"/>
</dbReference>